<dbReference type="AlphaFoldDB" id="A0A8J3CD04"/>
<organism evidence="1 2">
    <name type="scientific">Longimycelium tulufanense</name>
    <dbReference type="NCBI Taxonomy" id="907463"/>
    <lineage>
        <taxon>Bacteria</taxon>
        <taxon>Bacillati</taxon>
        <taxon>Actinomycetota</taxon>
        <taxon>Actinomycetes</taxon>
        <taxon>Pseudonocardiales</taxon>
        <taxon>Pseudonocardiaceae</taxon>
        <taxon>Longimycelium</taxon>
    </lineage>
</organism>
<sequence>MVILTQPDDVYQRCDDHQRRLLNQALFHRLYLTDRAVTDHELTPLLQPTTGPRQDTLRD</sequence>
<reference evidence="1" key="1">
    <citation type="journal article" date="2014" name="Int. J. Syst. Evol. Microbiol.">
        <title>Complete genome sequence of Corynebacterium casei LMG S-19264T (=DSM 44701T), isolated from a smear-ripened cheese.</title>
        <authorList>
            <consortium name="US DOE Joint Genome Institute (JGI-PGF)"/>
            <person name="Walter F."/>
            <person name="Albersmeier A."/>
            <person name="Kalinowski J."/>
            <person name="Ruckert C."/>
        </authorList>
    </citation>
    <scope>NUCLEOTIDE SEQUENCE</scope>
    <source>
        <strain evidence="1">CGMCC 4.5737</strain>
    </source>
</reference>
<protein>
    <submittedName>
        <fullName evidence="1">Uncharacterized protein</fullName>
    </submittedName>
</protein>
<name>A0A8J3CD04_9PSEU</name>
<evidence type="ECO:0000313" key="2">
    <source>
        <dbReference type="Proteomes" id="UP000637578"/>
    </source>
</evidence>
<accession>A0A8J3CD04</accession>
<proteinExistence type="predicted"/>
<dbReference type="RefSeq" id="WP_189054503.1">
    <property type="nucleotide sequence ID" value="NZ_BMMK01000003.1"/>
</dbReference>
<comment type="caution">
    <text evidence="1">The sequence shown here is derived from an EMBL/GenBank/DDBJ whole genome shotgun (WGS) entry which is preliminary data.</text>
</comment>
<keyword evidence="2" id="KW-1185">Reference proteome</keyword>
<evidence type="ECO:0000313" key="1">
    <source>
        <dbReference type="EMBL" id="GGM41610.1"/>
    </source>
</evidence>
<dbReference type="EMBL" id="BMMK01000003">
    <property type="protein sequence ID" value="GGM41610.1"/>
    <property type="molecule type" value="Genomic_DNA"/>
</dbReference>
<gene>
    <name evidence="1" type="ORF">GCM10012275_10740</name>
</gene>
<reference evidence="1" key="2">
    <citation type="submission" date="2020-09" db="EMBL/GenBank/DDBJ databases">
        <authorList>
            <person name="Sun Q."/>
            <person name="Zhou Y."/>
        </authorList>
    </citation>
    <scope>NUCLEOTIDE SEQUENCE</scope>
    <source>
        <strain evidence="1">CGMCC 4.5737</strain>
    </source>
</reference>
<dbReference type="Proteomes" id="UP000637578">
    <property type="component" value="Unassembled WGS sequence"/>
</dbReference>